<dbReference type="EMBL" id="JAPKNK010000006">
    <property type="protein sequence ID" value="MCX5570607.1"/>
    <property type="molecule type" value="Genomic_DNA"/>
</dbReference>
<proteinExistence type="predicted"/>
<keyword evidence="1" id="KW-0540">Nuclease</keyword>
<keyword evidence="1" id="KW-0255">Endonuclease</keyword>
<dbReference type="RefSeq" id="WP_266339566.1">
    <property type="nucleotide sequence ID" value="NZ_JAPKNK010000006.1"/>
</dbReference>
<dbReference type="GO" id="GO:0004519">
    <property type="term" value="F:endonuclease activity"/>
    <property type="evidence" value="ECO:0007669"/>
    <property type="project" value="UniProtKB-KW"/>
</dbReference>
<keyword evidence="1" id="KW-0378">Hydrolase</keyword>
<evidence type="ECO:0000313" key="2">
    <source>
        <dbReference type="Proteomes" id="UP001144805"/>
    </source>
</evidence>
<comment type="caution">
    <text evidence="1">The sequence shown here is derived from an EMBL/GenBank/DDBJ whole genome shotgun (WGS) entry which is preliminary data.</text>
</comment>
<organism evidence="1 2">
    <name type="scientific">Kaistia nematophila</name>
    <dbReference type="NCBI Taxonomy" id="2994654"/>
    <lineage>
        <taxon>Bacteria</taxon>
        <taxon>Pseudomonadati</taxon>
        <taxon>Pseudomonadota</taxon>
        <taxon>Alphaproteobacteria</taxon>
        <taxon>Hyphomicrobiales</taxon>
        <taxon>Kaistiaceae</taxon>
        <taxon>Kaistia</taxon>
    </lineage>
</organism>
<sequence>MDFYARHAAMRSGIRLPRVWLPGKRGIYVVYERDRGSSRHRGYTAAWDRASQQFKRQHPCCLGCKAVGKVTAVDVTDHVEPHRGDQAKFWDSSMWQPCCRWHHDVVKKRLELMFDSGEIGVADLWLDSRAAQRLTRRLQPRRLDADGWPMG</sequence>
<evidence type="ECO:0000313" key="1">
    <source>
        <dbReference type="EMBL" id="MCX5570607.1"/>
    </source>
</evidence>
<accession>A0A9X3E4F9</accession>
<name>A0A9X3E4F9_9HYPH</name>
<dbReference type="Proteomes" id="UP001144805">
    <property type="component" value="Unassembled WGS sequence"/>
</dbReference>
<keyword evidence="2" id="KW-1185">Reference proteome</keyword>
<dbReference type="AlphaFoldDB" id="A0A9X3E4F9"/>
<protein>
    <submittedName>
        <fullName evidence="1">HNH endonuclease</fullName>
    </submittedName>
</protein>
<gene>
    <name evidence="1" type="ORF">OSH07_15465</name>
</gene>
<reference evidence="1" key="1">
    <citation type="submission" date="2022-11" db="EMBL/GenBank/DDBJ databases">
        <title>Biodiversity and phylogenetic relationships of bacteria.</title>
        <authorList>
            <person name="Machado R.A.R."/>
            <person name="Bhat A."/>
            <person name="Loulou A."/>
            <person name="Kallel S."/>
        </authorList>
    </citation>
    <scope>NUCLEOTIDE SEQUENCE</scope>
    <source>
        <strain evidence="1">K-TC2</strain>
    </source>
</reference>